<evidence type="ECO:0000256" key="2">
    <source>
        <dbReference type="ARBA" id="ARBA00022452"/>
    </source>
</evidence>
<sequence>MEEFLRAARQNSPLLADLRGQVAQNRLDSLRRVAQNRPLVVGSAVAVAAPALGSFGYDQAITNGGNYGAVVSATQPLFNRTVLRNDYQTLANQGQALRNTGRLSVLDLRRTVTDQFLTAYAAGQQLSYNQELLAQLNQQDVLLRRLVNGGLFKQTQYLSYYLSVRSQEVAVQQARQAYRRELGALRYLCGLTDTTLRPVAAPAPPRPQALAGLGSITQRQYTLDSLRLVLDRRTVDLGYRPRVNAVLDAGLQSASLLAVGRRLGVSGGLQLVVPIFDGHQRQLAYQRLAVAEQIRRGYRTFLSAQRQQQYQQLQSQARANEALLASLRAQLRVANALVAAGRQQLATGDIAILDYLQLISSTRAFQFGLTQVETERLRTLYALDYLSE</sequence>
<gene>
    <name evidence="6" type="ORF">SAMN00120144_1902</name>
</gene>
<keyword evidence="2" id="KW-1134">Transmembrane beta strand</keyword>
<dbReference type="EMBL" id="FWWW01000068">
    <property type="protein sequence ID" value="SMB95264.1"/>
    <property type="molecule type" value="Genomic_DNA"/>
</dbReference>
<proteinExistence type="predicted"/>
<protein>
    <recommendedName>
        <fullName evidence="8">Outer membrane efflux protein</fullName>
    </recommendedName>
</protein>
<organism evidence="6 7">
    <name type="scientific">Hymenobacter roseosalivarius DSM 11622</name>
    <dbReference type="NCBI Taxonomy" id="645990"/>
    <lineage>
        <taxon>Bacteria</taxon>
        <taxon>Pseudomonadati</taxon>
        <taxon>Bacteroidota</taxon>
        <taxon>Cytophagia</taxon>
        <taxon>Cytophagales</taxon>
        <taxon>Hymenobacteraceae</taxon>
        <taxon>Hymenobacter</taxon>
    </lineage>
</organism>
<accession>A0A1W1VQR6</accession>
<evidence type="ECO:0000313" key="6">
    <source>
        <dbReference type="EMBL" id="SMB95264.1"/>
    </source>
</evidence>
<evidence type="ECO:0000256" key="1">
    <source>
        <dbReference type="ARBA" id="ARBA00004442"/>
    </source>
</evidence>
<evidence type="ECO:0000256" key="4">
    <source>
        <dbReference type="ARBA" id="ARBA00023136"/>
    </source>
</evidence>
<keyword evidence="4" id="KW-0472">Membrane</keyword>
<dbReference type="STRING" id="645990.SAMN00120144_1902"/>
<dbReference type="GO" id="GO:1990281">
    <property type="term" value="C:efflux pump complex"/>
    <property type="evidence" value="ECO:0007669"/>
    <property type="project" value="TreeGrafter"/>
</dbReference>
<dbReference type="SUPFAM" id="SSF56954">
    <property type="entry name" value="Outer membrane efflux proteins (OEP)"/>
    <property type="match status" value="1"/>
</dbReference>
<evidence type="ECO:0008006" key="8">
    <source>
        <dbReference type="Google" id="ProtNLM"/>
    </source>
</evidence>
<name>A0A1W1VQR6_9BACT</name>
<reference evidence="6 7" key="1">
    <citation type="submission" date="2017-04" db="EMBL/GenBank/DDBJ databases">
        <authorList>
            <person name="Afonso C.L."/>
            <person name="Miller P.J."/>
            <person name="Scott M.A."/>
            <person name="Spackman E."/>
            <person name="Goraichik I."/>
            <person name="Dimitrov K.M."/>
            <person name="Suarez D.L."/>
            <person name="Swayne D.E."/>
        </authorList>
    </citation>
    <scope>NUCLEOTIDE SEQUENCE [LARGE SCALE GENOMIC DNA]</scope>
    <source>
        <strain evidence="6 7">DSM 11622</strain>
    </source>
</reference>
<keyword evidence="7" id="KW-1185">Reference proteome</keyword>
<evidence type="ECO:0000256" key="3">
    <source>
        <dbReference type="ARBA" id="ARBA00022692"/>
    </source>
</evidence>
<evidence type="ECO:0000313" key="7">
    <source>
        <dbReference type="Proteomes" id="UP000192266"/>
    </source>
</evidence>
<dbReference type="PANTHER" id="PTHR30026">
    <property type="entry name" value="OUTER MEMBRANE PROTEIN TOLC"/>
    <property type="match status" value="1"/>
</dbReference>
<dbReference type="PANTHER" id="PTHR30026:SF20">
    <property type="entry name" value="OUTER MEMBRANE PROTEIN TOLC"/>
    <property type="match status" value="1"/>
</dbReference>
<dbReference type="Proteomes" id="UP000192266">
    <property type="component" value="Unassembled WGS sequence"/>
</dbReference>
<dbReference type="InterPro" id="IPR051906">
    <property type="entry name" value="TolC-like"/>
</dbReference>
<keyword evidence="5" id="KW-0998">Cell outer membrane</keyword>
<dbReference type="Gene3D" id="1.20.1600.10">
    <property type="entry name" value="Outer membrane efflux proteins (OEP)"/>
    <property type="match status" value="1"/>
</dbReference>
<dbReference type="GO" id="GO:0015562">
    <property type="term" value="F:efflux transmembrane transporter activity"/>
    <property type="evidence" value="ECO:0007669"/>
    <property type="project" value="InterPro"/>
</dbReference>
<comment type="subcellular location">
    <subcellularLocation>
        <location evidence="1">Cell outer membrane</location>
    </subcellularLocation>
</comment>
<dbReference type="GO" id="GO:0015288">
    <property type="term" value="F:porin activity"/>
    <property type="evidence" value="ECO:0007669"/>
    <property type="project" value="TreeGrafter"/>
</dbReference>
<dbReference type="AlphaFoldDB" id="A0A1W1VQR6"/>
<keyword evidence="3" id="KW-0812">Transmembrane</keyword>
<dbReference type="GO" id="GO:0009279">
    <property type="term" value="C:cell outer membrane"/>
    <property type="evidence" value="ECO:0007669"/>
    <property type="project" value="UniProtKB-SubCell"/>
</dbReference>
<evidence type="ECO:0000256" key="5">
    <source>
        <dbReference type="ARBA" id="ARBA00023237"/>
    </source>
</evidence>